<keyword evidence="1" id="KW-0175">Coiled coil</keyword>
<dbReference type="AlphaFoldDB" id="A0A086QLW7"/>
<evidence type="ECO:0000313" key="2">
    <source>
        <dbReference type="EMBL" id="KFH13599.1"/>
    </source>
</evidence>
<name>A0A086QLW7_TOXGO</name>
<dbReference type="VEuPathDB" id="ToxoDB:TGMAS_267875B"/>
<sequence length="112" mass="13337">MQEEHDIIEARQKRLDGFAEALEQQRERDEVESLAKKLRKETVIQELEKHLDKMLAAYQLNKEKLEYNTRVLSDRNKENLALVLAYKNRLNKCRETLSAIVERFNAMNLKYS</sequence>
<evidence type="ECO:0000256" key="1">
    <source>
        <dbReference type="SAM" id="Coils"/>
    </source>
</evidence>
<evidence type="ECO:0000313" key="3">
    <source>
        <dbReference type="Proteomes" id="UP000028821"/>
    </source>
</evidence>
<dbReference type="GO" id="GO:0060285">
    <property type="term" value="P:cilium-dependent cell motility"/>
    <property type="evidence" value="ECO:0007669"/>
    <property type="project" value="TreeGrafter"/>
</dbReference>
<reference evidence="2 3" key="1">
    <citation type="submission" date="2014-04" db="EMBL/GenBank/DDBJ databases">
        <authorList>
            <person name="Sibley D."/>
            <person name="Venepally P."/>
            <person name="Karamycheva S."/>
            <person name="Hadjithomas M."/>
            <person name="Khan A."/>
            <person name="Brunk B."/>
            <person name="Roos D."/>
            <person name="Caler E."/>
            <person name="Lorenzi H."/>
        </authorList>
    </citation>
    <scope>NUCLEOTIDE SEQUENCE [LARGE SCALE GENOMIC DNA]</scope>
    <source>
        <strain evidence="2 3">MAS</strain>
    </source>
</reference>
<dbReference type="GO" id="GO:0005858">
    <property type="term" value="C:axonemal dynein complex"/>
    <property type="evidence" value="ECO:0007669"/>
    <property type="project" value="InterPro"/>
</dbReference>
<gene>
    <name evidence="2" type="ORF">TGMAS_267875B</name>
</gene>
<dbReference type="PANTHER" id="PTHR21625">
    <property type="entry name" value="NYD-SP28 PROTEIN"/>
    <property type="match status" value="1"/>
</dbReference>
<feature type="coiled-coil region" evidence="1">
    <location>
        <begin position="21"/>
        <end position="64"/>
    </location>
</feature>
<dbReference type="PANTHER" id="PTHR21625:SF1">
    <property type="entry name" value="DYNEIN REGULATORY COMPLEX PROTEIN 1"/>
    <property type="match status" value="1"/>
</dbReference>
<dbReference type="Proteomes" id="UP000028821">
    <property type="component" value="Unassembled WGS sequence"/>
</dbReference>
<dbReference type="GO" id="GO:0070286">
    <property type="term" value="P:axonemal dynein complex assembly"/>
    <property type="evidence" value="ECO:0007669"/>
    <property type="project" value="InterPro"/>
</dbReference>
<accession>A0A086QLW7</accession>
<organism evidence="2 3">
    <name type="scientific">Toxoplasma gondii MAS</name>
    <dbReference type="NCBI Taxonomy" id="943118"/>
    <lineage>
        <taxon>Eukaryota</taxon>
        <taxon>Sar</taxon>
        <taxon>Alveolata</taxon>
        <taxon>Apicomplexa</taxon>
        <taxon>Conoidasida</taxon>
        <taxon>Coccidia</taxon>
        <taxon>Eucoccidiorida</taxon>
        <taxon>Eimeriorina</taxon>
        <taxon>Sarcocystidae</taxon>
        <taxon>Toxoplasma</taxon>
    </lineage>
</organism>
<dbReference type="InterPro" id="IPR039750">
    <property type="entry name" value="DRC1/DRC2"/>
</dbReference>
<dbReference type="EMBL" id="AEXC02001381">
    <property type="protein sequence ID" value="KFH13599.1"/>
    <property type="molecule type" value="Genomic_DNA"/>
</dbReference>
<dbReference type="GO" id="GO:0003352">
    <property type="term" value="P:regulation of cilium movement"/>
    <property type="evidence" value="ECO:0007669"/>
    <property type="project" value="TreeGrafter"/>
</dbReference>
<comment type="caution">
    <text evidence="2">The sequence shown here is derived from an EMBL/GenBank/DDBJ whole genome shotgun (WGS) entry which is preliminary data.</text>
</comment>
<protein>
    <submittedName>
        <fullName evidence="2">Putative NBP2b protein</fullName>
    </submittedName>
</protein>
<dbReference type="OrthoDB" id="348821at2759"/>
<proteinExistence type="predicted"/>